<proteinExistence type="predicted"/>
<sequence length="139" mass="15340">MVQENSQETTNCVYSKVSSSTSTAFNLTRVDDIQSCTAVKEAANSGQALILSLRESTLVTDTANLVYECKTVINARDGGKFQLSTRASTDISINIAENLNKPIITKISNAIKRKRNGEAIKRFQGLFHLRNKSILLYSH</sequence>
<evidence type="ECO:0000313" key="1">
    <source>
        <dbReference type="Proteomes" id="UP000095283"/>
    </source>
</evidence>
<dbReference type="AlphaFoldDB" id="A0A1I7WJP1"/>
<evidence type="ECO:0000313" key="2">
    <source>
        <dbReference type="WBParaSite" id="Hba_05185"/>
    </source>
</evidence>
<dbReference type="WBParaSite" id="Hba_05185">
    <property type="protein sequence ID" value="Hba_05185"/>
    <property type="gene ID" value="Hba_05185"/>
</dbReference>
<dbReference type="Proteomes" id="UP000095283">
    <property type="component" value="Unplaced"/>
</dbReference>
<keyword evidence="1" id="KW-1185">Reference proteome</keyword>
<name>A0A1I7WJP1_HETBA</name>
<accession>A0A1I7WJP1</accession>
<reference evidence="2" key="1">
    <citation type="submission" date="2016-11" db="UniProtKB">
        <authorList>
            <consortium name="WormBaseParasite"/>
        </authorList>
    </citation>
    <scope>IDENTIFICATION</scope>
</reference>
<protein>
    <submittedName>
        <fullName evidence="2">Uncharacterized protein</fullName>
    </submittedName>
</protein>
<organism evidence="1 2">
    <name type="scientific">Heterorhabditis bacteriophora</name>
    <name type="common">Entomopathogenic nematode worm</name>
    <dbReference type="NCBI Taxonomy" id="37862"/>
    <lineage>
        <taxon>Eukaryota</taxon>
        <taxon>Metazoa</taxon>
        <taxon>Ecdysozoa</taxon>
        <taxon>Nematoda</taxon>
        <taxon>Chromadorea</taxon>
        <taxon>Rhabditida</taxon>
        <taxon>Rhabditina</taxon>
        <taxon>Rhabditomorpha</taxon>
        <taxon>Strongyloidea</taxon>
        <taxon>Heterorhabditidae</taxon>
        <taxon>Heterorhabditis</taxon>
    </lineage>
</organism>